<dbReference type="InterPro" id="IPR008984">
    <property type="entry name" value="SMAD_FHA_dom_sf"/>
</dbReference>
<sequence>MTLSPPRLPSKVNILPQDYGSLSRGIPPTQPGTLFVMGVNGGMSMAPDAAFPLVFGRNEPEVHVCVAPDDTRVSRKHGYIAREHSRWVLNNTGRLPIRLPGARLVLGGDRVELPSGFTPLFIVARKREHLLEVHIATATHGAGDDGLREADTHESDVWELSATEKLVLVCLAQRYLRDDPIPQPLPWADVAAELAELRPAETWAKGRAARVVAGVRTRLSYVVPGLMEDEVPQPVGNALNHNLITELLVTTTIVKSDLALLESDVSDYEPA</sequence>
<proteinExistence type="predicted"/>
<keyword evidence="4" id="KW-1185">Reference proteome</keyword>
<keyword evidence="1" id="KW-0597">Phosphoprotein</keyword>
<evidence type="ECO:0000313" key="3">
    <source>
        <dbReference type="EMBL" id="GGK27463.1"/>
    </source>
</evidence>
<accession>A0ABQ2EVG2</accession>
<reference evidence="4" key="1">
    <citation type="journal article" date="2019" name="Int. J. Syst. Evol. Microbiol.">
        <title>The Global Catalogue of Microorganisms (GCM) 10K type strain sequencing project: providing services to taxonomists for standard genome sequencing and annotation.</title>
        <authorList>
            <consortium name="The Broad Institute Genomics Platform"/>
            <consortium name="The Broad Institute Genome Sequencing Center for Infectious Disease"/>
            <person name="Wu L."/>
            <person name="Ma J."/>
        </authorList>
    </citation>
    <scope>NUCLEOTIDE SEQUENCE [LARGE SCALE GENOMIC DNA]</scope>
    <source>
        <strain evidence="4">CGMCC 4.7275</strain>
    </source>
</reference>
<dbReference type="EMBL" id="BMMV01000035">
    <property type="protein sequence ID" value="GGK27463.1"/>
    <property type="molecule type" value="Genomic_DNA"/>
</dbReference>
<dbReference type="InterPro" id="IPR000253">
    <property type="entry name" value="FHA_dom"/>
</dbReference>
<dbReference type="PROSITE" id="PS50006">
    <property type="entry name" value="FHA_DOMAIN"/>
    <property type="match status" value="1"/>
</dbReference>
<dbReference type="RefSeq" id="WP_229701367.1">
    <property type="nucleotide sequence ID" value="NZ_BMMV01000035.1"/>
</dbReference>
<dbReference type="SUPFAM" id="SSF49879">
    <property type="entry name" value="SMAD/FHA domain"/>
    <property type="match status" value="1"/>
</dbReference>
<name>A0ABQ2EVG2_9ACTN</name>
<evidence type="ECO:0000256" key="1">
    <source>
        <dbReference type="ARBA" id="ARBA00022553"/>
    </source>
</evidence>
<evidence type="ECO:0000259" key="2">
    <source>
        <dbReference type="PROSITE" id="PS50006"/>
    </source>
</evidence>
<organism evidence="3 4">
    <name type="scientific">Streptomyces camponoticapitis</name>
    <dbReference type="NCBI Taxonomy" id="1616125"/>
    <lineage>
        <taxon>Bacteria</taxon>
        <taxon>Bacillati</taxon>
        <taxon>Actinomycetota</taxon>
        <taxon>Actinomycetes</taxon>
        <taxon>Kitasatosporales</taxon>
        <taxon>Streptomycetaceae</taxon>
        <taxon>Streptomyces</taxon>
    </lineage>
</organism>
<feature type="domain" description="FHA" evidence="2">
    <location>
        <begin position="53"/>
        <end position="104"/>
    </location>
</feature>
<dbReference type="Proteomes" id="UP000660265">
    <property type="component" value="Unassembled WGS sequence"/>
</dbReference>
<protein>
    <recommendedName>
        <fullName evidence="2">FHA domain-containing protein</fullName>
    </recommendedName>
</protein>
<comment type="caution">
    <text evidence="3">The sequence shown here is derived from an EMBL/GenBank/DDBJ whole genome shotgun (WGS) entry which is preliminary data.</text>
</comment>
<gene>
    <name evidence="3" type="ORF">GCM10011583_69350</name>
</gene>
<evidence type="ECO:0000313" key="4">
    <source>
        <dbReference type="Proteomes" id="UP000660265"/>
    </source>
</evidence>